<dbReference type="SUPFAM" id="SSF54427">
    <property type="entry name" value="NTF2-like"/>
    <property type="match status" value="1"/>
</dbReference>
<dbReference type="Pfam" id="PF12680">
    <property type="entry name" value="SnoaL_2"/>
    <property type="match status" value="1"/>
</dbReference>
<dbReference type="AlphaFoldDB" id="A0A6I3KWI7"/>
<evidence type="ECO:0000313" key="2">
    <source>
        <dbReference type="EMBL" id="MTE13238.1"/>
    </source>
</evidence>
<proteinExistence type="predicted"/>
<organism evidence="2 3">
    <name type="scientific">Nocardia aurantiaca</name>
    <dbReference type="NCBI Taxonomy" id="2675850"/>
    <lineage>
        <taxon>Bacteria</taxon>
        <taxon>Bacillati</taxon>
        <taxon>Actinomycetota</taxon>
        <taxon>Actinomycetes</taxon>
        <taxon>Mycobacteriales</taxon>
        <taxon>Nocardiaceae</taxon>
        <taxon>Nocardia</taxon>
    </lineage>
</organism>
<dbReference type="Proteomes" id="UP000432464">
    <property type="component" value="Unassembled WGS sequence"/>
</dbReference>
<evidence type="ECO:0000259" key="1">
    <source>
        <dbReference type="Pfam" id="PF12680"/>
    </source>
</evidence>
<sequence>MLTGSNVPFLEAPVSTSIETPRDLVERLFLGLPSRDADRFAALLAPDVLFEIPFPIPGEPTRIEGRERVREYLASRWSAMPDIEIHGIRPDIHATTDPELFVVENDIDITRPGGGRGWFRSSVNVIRVRNGLVTLFRDYMDTGRILAVRQARQG</sequence>
<dbReference type="EMBL" id="WMBB01000004">
    <property type="protein sequence ID" value="MTE13238.1"/>
    <property type="molecule type" value="Genomic_DNA"/>
</dbReference>
<keyword evidence="3" id="KW-1185">Reference proteome</keyword>
<evidence type="ECO:0000313" key="3">
    <source>
        <dbReference type="Proteomes" id="UP000432464"/>
    </source>
</evidence>
<reference evidence="2 3" key="1">
    <citation type="submission" date="2019-11" db="EMBL/GenBank/DDBJ databases">
        <title>Nocardia sp. nov. CT2-14 isolated from soil.</title>
        <authorList>
            <person name="Kanchanasin P."/>
            <person name="Tanasupawat S."/>
            <person name="Yuki M."/>
            <person name="Kudo T."/>
        </authorList>
    </citation>
    <scope>NUCLEOTIDE SEQUENCE [LARGE SCALE GENOMIC DNA]</scope>
    <source>
        <strain evidence="2 3">CT2-14</strain>
    </source>
</reference>
<feature type="domain" description="SnoaL-like" evidence="1">
    <location>
        <begin position="25"/>
        <end position="134"/>
    </location>
</feature>
<accession>A0A6I3KWI7</accession>
<name>A0A6I3KWI7_9NOCA</name>
<dbReference type="Gene3D" id="3.10.450.50">
    <property type="match status" value="1"/>
</dbReference>
<gene>
    <name evidence="2" type="ORF">GLP40_10670</name>
</gene>
<comment type="caution">
    <text evidence="2">The sequence shown here is derived from an EMBL/GenBank/DDBJ whole genome shotgun (WGS) entry which is preliminary data.</text>
</comment>
<dbReference type="InterPro" id="IPR037401">
    <property type="entry name" value="SnoaL-like"/>
</dbReference>
<protein>
    <recommendedName>
        <fullName evidence="1">SnoaL-like domain-containing protein</fullName>
    </recommendedName>
</protein>
<dbReference type="InterPro" id="IPR032710">
    <property type="entry name" value="NTF2-like_dom_sf"/>
</dbReference>